<evidence type="ECO:0000313" key="2">
    <source>
        <dbReference type="Proteomes" id="UP000324222"/>
    </source>
</evidence>
<name>A0A5B7FTS6_PORTR</name>
<reference evidence="1 2" key="1">
    <citation type="submission" date="2019-05" db="EMBL/GenBank/DDBJ databases">
        <title>Another draft genome of Portunus trituberculatus and its Hox gene families provides insights of decapod evolution.</title>
        <authorList>
            <person name="Jeong J.-H."/>
            <person name="Song I."/>
            <person name="Kim S."/>
            <person name="Choi T."/>
            <person name="Kim D."/>
            <person name="Ryu S."/>
            <person name="Kim W."/>
        </authorList>
    </citation>
    <scope>NUCLEOTIDE SEQUENCE [LARGE SCALE GENOMIC DNA]</scope>
    <source>
        <tissue evidence="1">Muscle</tissue>
    </source>
</reference>
<dbReference type="Proteomes" id="UP000324222">
    <property type="component" value="Unassembled WGS sequence"/>
</dbReference>
<gene>
    <name evidence="1" type="ORF">E2C01_042138</name>
</gene>
<dbReference type="AlphaFoldDB" id="A0A5B7FTS6"/>
<accession>A0A5B7FTS6</accession>
<organism evidence="1 2">
    <name type="scientific">Portunus trituberculatus</name>
    <name type="common">Swimming crab</name>
    <name type="synonym">Neptunus trituberculatus</name>
    <dbReference type="NCBI Taxonomy" id="210409"/>
    <lineage>
        <taxon>Eukaryota</taxon>
        <taxon>Metazoa</taxon>
        <taxon>Ecdysozoa</taxon>
        <taxon>Arthropoda</taxon>
        <taxon>Crustacea</taxon>
        <taxon>Multicrustacea</taxon>
        <taxon>Malacostraca</taxon>
        <taxon>Eumalacostraca</taxon>
        <taxon>Eucarida</taxon>
        <taxon>Decapoda</taxon>
        <taxon>Pleocyemata</taxon>
        <taxon>Brachyura</taxon>
        <taxon>Eubrachyura</taxon>
        <taxon>Portunoidea</taxon>
        <taxon>Portunidae</taxon>
        <taxon>Portuninae</taxon>
        <taxon>Portunus</taxon>
    </lineage>
</organism>
<dbReference type="EMBL" id="VSRR010008248">
    <property type="protein sequence ID" value="MPC48368.1"/>
    <property type="molecule type" value="Genomic_DNA"/>
</dbReference>
<protein>
    <submittedName>
        <fullName evidence="1">Uncharacterized protein</fullName>
    </submittedName>
</protein>
<sequence length="74" mass="8360">MVEVSREVFVATHLRIQGGLLCREVVHFHGHALARCPTKRWLTCVMVDVTTAQKRREEVNTTSAPEGARPYCLP</sequence>
<keyword evidence="2" id="KW-1185">Reference proteome</keyword>
<evidence type="ECO:0000313" key="1">
    <source>
        <dbReference type="EMBL" id="MPC48368.1"/>
    </source>
</evidence>
<comment type="caution">
    <text evidence="1">The sequence shown here is derived from an EMBL/GenBank/DDBJ whole genome shotgun (WGS) entry which is preliminary data.</text>
</comment>
<proteinExistence type="predicted"/>